<reference evidence="1" key="1">
    <citation type="submission" date="2022-11" db="EMBL/GenBank/DDBJ databases">
        <title>Draft genome of Mycoplasma arginini isolated from fly.</title>
        <authorList>
            <person name="Severgnini M."/>
            <person name="Gioia G."/>
            <person name="Cremonesi P."/>
            <person name="Moroni P."/>
            <person name="Addis M.F."/>
            <person name="Castiglioni B."/>
        </authorList>
    </citation>
    <scope>NUCLEOTIDE SEQUENCE</scope>
    <source>
        <strain evidence="1">QMP CG1-1632</strain>
    </source>
</reference>
<dbReference type="RefSeq" id="WP_004414540.1">
    <property type="nucleotide sequence ID" value="NZ_JAPFAR010000002.1"/>
</dbReference>
<dbReference type="Proteomes" id="UP001162175">
    <property type="component" value="Unassembled WGS sequence"/>
</dbReference>
<name>A0AA43R0Q1_MYCAR</name>
<gene>
    <name evidence="1" type="ORF">DCBHLPFO_00480</name>
</gene>
<evidence type="ECO:0000313" key="1">
    <source>
        <dbReference type="EMBL" id="MDI3349362.1"/>
    </source>
</evidence>
<dbReference type="AlphaFoldDB" id="A0AA43R0Q1"/>
<accession>A0AA43R0Q1</accession>
<dbReference type="EMBL" id="JAPFAR010000002">
    <property type="protein sequence ID" value="MDI3349362.1"/>
    <property type="molecule type" value="Genomic_DNA"/>
</dbReference>
<protein>
    <submittedName>
        <fullName evidence="1">Uncharacterized protein</fullName>
    </submittedName>
</protein>
<organism evidence="1 2">
    <name type="scientific">Mycoplasmopsis arginini</name>
    <name type="common">Mycoplasma arginini</name>
    <dbReference type="NCBI Taxonomy" id="2094"/>
    <lineage>
        <taxon>Bacteria</taxon>
        <taxon>Bacillati</taxon>
        <taxon>Mycoplasmatota</taxon>
        <taxon>Mycoplasmoidales</taxon>
        <taxon>Metamycoplasmataceae</taxon>
        <taxon>Mycoplasmopsis</taxon>
    </lineage>
</organism>
<proteinExistence type="predicted"/>
<evidence type="ECO:0000313" key="2">
    <source>
        <dbReference type="Proteomes" id="UP001162175"/>
    </source>
</evidence>
<sequence>MWNFFNDINFNLEAKYNFKIVEEDNTDYLIRNLIDYENNTSKKSIRINKNTFSIRDCLIISNLSYVSDILNSISKSWIQEKINNNENWNTNIILDQEKVETIIEQINLKIGFEYLFKDIDNNKLIKSIFTINEKLLISKNNLLNILDILSSSNFKPLIIVKDLTYINIEELIKYSNLNFLILTSDFTKYIQSYNQLELVSFYNGEILFDIKSCTPIINFFENIKNKEIKENENFFLNKEEEKQFKFNFFDIKKSFFE</sequence>
<comment type="caution">
    <text evidence="1">The sequence shown here is derived from an EMBL/GenBank/DDBJ whole genome shotgun (WGS) entry which is preliminary data.</text>
</comment>